<keyword evidence="2" id="KW-1185">Reference proteome</keyword>
<dbReference type="Proteomes" id="UP001497516">
    <property type="component" value="Chromosome 1"/>
</dbReference>
<dbReference type="EMBL" id="OZ034813">
    <property type="protein sequence ID" value="CAL1355128.1"/>
    <property type="molecule type" value="Genomic_DNA"/>
</dbReference>
<accession>A0AAV2CFG8</accession>
<dbReference type="AlphaFoldDB" id="A0AAV2CFG8"/>
<proteinExistence type="predicted"/>
<evidence type="ECO:0000313" key="2">
    <source>
        <dbReference type="Proteomes" id="UP001497516"/>
    </source>
</evidence>
<organism evidence="1 2">
    <name type="scientific">Linum trigynum</name>
    <dbReference type="NCBI Taxonomy" id="586398"/>
    <lineage>
        <taxon>Eukaryota</taxon>
        <taxon>Viridiplantae</taxon>
        <taxon>Streptophyta</taxon>
        <taxon>Embryophyta</taxon>
        <taxon>Tracheophyta</taxon>
        <taxon>Spermatophyta</taxon>
        <taxon>Magnoliopsida</taxon>
        <taxon>eudicotyledons</taxon>
        <taxon>Gunneridae</taxon>
        <taxon>Pentapetalae</taxon>
        <taxon>rosids</taxon>
        <taxon>fabids</taxon>
        <taxon>Malpighiales</taxon>
        <taxon>Linaceae</taxon>
        <taxon>Linum</taxon>
    </lineage>
</organism>
<reference evidence="1 2" key="1">
    <citation type="submission" date="2024-04" db="EMBL/GenBank/DDBJ databases">
        <authorList>
            <person name="Fracassetti M."/>
        </authorList>
    </citation>
    <scope>NUCLEOTIDE SEQUENCE [LARGE SCALE GENOMIC DNA]</scope>
</reference>
<protein>
    <submittedName>
        <fullName evidence="1">Uncharacterized protein</fullName>
    </submittedName>
</protein>
<sequence>MRQFHQHYQEWVTFSVDRIQRFPIQPMAMAPDCPIICMWDGETKVASHSAGGMIVMNQAGEISLAKGVQFIGIHDPLVAEFCLSGRLFLGVGHLILWRCDSKGMLR</sequence>
<evidence type="ECO:0000313" key="1">
    <source>
        <dbReference type="EMBL" id="CAL1355128.1"/>
    </source>
</evidence>
<name>A0AAV2CFG8_9ROSI</name>
<gene>
    <name evidence="1" type="ORF">LTRI10_LOCUS2904</name>
</gene>